<evidence type="ECO:0000313" key="6">
    <source>
        <dbReference type="Proteomes" id="UP001596137"/>
    </source>
</evidence>
<keyword evidence="6" id="KW-1185">Reference proteome</keyword>
<evidence type="ECO:0000256" key="2">
    <source>
        <dbReference type="ARBA" id="ARBA00022840"/>
    </source>
</evidence>
<comment type="caution">
    <text evidence="5">The sequence shown here is derived from an EMBL/GenBank/DDBJ whole genome shotgun (WGS) entry which is preliminary data.</text>
</comment>
<dbReference type="InterPro" id="IPR016032">
    <property type="entry name" value="Sig_transdc_resp-reg_C-effctor"/>
</dbReference>
<dbReference type="PROSITE" id="PS50043">
    <property type="entry name" value="HTH_LUXR_2"/>
    <property type="match status" value="1"/>
</dbReference>
<proteinExistence type="predicted"/>
<dbReference type="Proteomes" id="UP001596137">
    <property type="component" value="Unassembled WGS sequence"/>
</dbReference>
<dbReference type="CDD" id="cd06170">
    <property type="entry name" value="LuxR_C_like"/>
    <property type="match status" value="1"/>
</dbReference>
<gene>
    <name evidence="5" type="ORF">ACFP1K_21765</name>
</gene>
<protein>
    <submittedName>
        <fullName evidence="5">LuxR C-terminal-related transcriptional regulator</fullName>
    </submittedName>
</protein>
<keyword evidence="2" id="KW-0067">ATP-binding</keyword>
<evidence type="ECO:0000313" key="5">
    <source>
        <dbReference type="EMBL" id="MFC6083809.1"/>
    </source>
</evidence>
<sequence>MAIWPFAGRQEELAGLVRLAHDGTARGVVIAGPAGVGKSRLAAEVLRTFHSPAHVVIPIRATRAAGGIPYGALAGLLPHQAPPGLLNPLRWAADAVRAHAGNRMPVLAVDDAHLLDGASAAAVHHLVVADGALIVATLRTGEPVPDGVTALWRDGRAARADIGPLDPDDIATVLAAALGGRPDDATVRRLATASEGNALLLHELVGAARDSGRLRPVRGMWQLTGEPPLAPRLTELVGERVGGLSPEAGAVLELTAFAEPIGLGTLLALCPPEAVEEAEERGLVRLSPDGRRMTVRLGHPMYGEVARNACPPLRRRNRYAALAADLERSGARRRDDPLRLTVWRLESGANASPGPLMSACGLAWSAHDYPLAIRLGRAALAAGGGVDAAVLLATVLDYAQYPDEAHAVLAEAEAATAAPRGTRPGGNGPTGNGAAADERAGAMTRLALARASNLAWGMNRLQDALDLLDRTEAALADPASRRQIAMRRLDLTAGAAKPRAALDLGTALLRDLPAGPGRTQTLKAQALALCYAGRTGEAVAVAREALSDAGSWQTALPAMVSPLHSAWAMAALFAGDLTAMEESVASMEAAVAAQRGWSLGEGSLALAKGQLATARGRVETALGVLHDAAHHPTALTVGGCMGAYAAAQTLLGDAAGAQGTLEEALGRNRATWTGFTRWVSLTRVWIAAAYGDTGAAVELALAFAEECRAAGLPGFEFVALHDAVRLGGAAHAVDRLAELPALHDGRRVLLARDHARAAVAGDADALLEVATGFQELGMILHAAEAAAQAAARLRRTGRTRAALAATTRAWALAARCEGARTPALRGLAAPDLTSRQLEVAQLAAQGLTNRDIAMRLVLSVRTVANHLGAVYERTGVNDRTALRRFFDTP</sequence>
<dbReference type="EMBL" id="JBHSRF010000033">
    <property type="protein sequence ID" value="MFC6083809.1"/>
    <property type="molecule type" value="Genomic_DNA"/>
</dbReference>
<feature type="domain" description="HTH luxR-type" evidence="4">
    <location>
        <begin position="825"/>
        <end position="889"/>
    </location>
</feature>
<evidence type="ECO:0000256" key="1">
    <source>
        <dbReference type="ARBA" id="ARBA00022741"/>
    </source>
</evidence>
<dbReference type="RefSeq" id="WP_380756186.1">
    <property type="nucleotide sequence ID" value="NZ_JBHSRF010000033.1"/>
</dbReference>
<dbReference type="SUPFAM" id="SSF46894">
    <property type="entry name" value="C-terminal effector domain of the bipartite response regulators"/>
    <property type="match status" value="1"/>
</dbReference>
<feature type="region of interest" description="Disordered" evidence="3">
    <location>
        <begin position="416"/>
        <end position="436"/>
    </location>
</feature>
<organism evidence="5 6">
    <name type="scientific">Sphaerisporangium aureirubrum</name>
    <dbReference type="NCBI Taxonomy" id="1544736"/>
    <lineage>
        <taxon>Bacteria</taxon>
        <taxon>Bacillati</taxon>
        <taxon>Actinomycetota</taxon>
        <taxon>Actinomycetes</taxon>
        <taxon>Streptosporangiales</taxon>
        <taxon>Streptosporangiaceae</taxon>
        <taxon>Sphaerisporangium</taxon>
    </lineage>
</organism>
<evidence type="ECO:0000256" key="3">
    <source>
        <dbReference type="SAM" id="MobiDB-lite"/>
    </source>
</evidence>
<dbReference type="Gene3D" id="1.10.10.10">
    <property type="entry name" value="Winged helix-like DNA-binding domain superfamily/Winged helix DNA-binding domain"/>
    <property type="match status" value="1"/>
</dbReference>
<evidence type="ECO:0000259" key="4">
    <source>
        <dbReference type="PROSITE" id="PS50043"/>
    </source>
</evidence>
<dbReference type="SMART" id="SM00421">
    <property type="entry name" value="HTH_LUXR"/>
    <property type="match status" value="1"/>
</dbReference>
<dbReference type="InterPro" id="IPR041664">
    <property type="entry name" value="AAA_16"/>
</dbReference>
<accession>A0ABW1NK96</accession>
<dbReference type="Gene3D" id="3.40.50.300">
    <property type="entry name" value="P-loop containing nucleotide triphosphate hydrolases"/>
    <property type="match status" value="1"/>
</dbReference>
<dbReference type="PANTHER" id="PTHR16305:SF35">
    <property type="entry name" value="TRANSCRIPTIONAL ACTIVATOR DOMAIN"/>
    <property type="match status" value="1"/>
</dbReference>
<dbReference type="InterPro" id="IPR027417">
    <property type="entry name" value="P-loop_NTPase"/>
</dbReference>
<keyword evidence="1" id="KW-0547">Nucleotide-binding</keyword>
<dbReference type="Pfam" id="PF00196">
    <property type="entry name" value="GerE"/>
    <property type="match status" value="1"/>
</dbReference>
<name>A0ABW1NK96_9ACTN</name>
<dbReference type="PROSITE" id="PS00622">
    <property type="entry name" value="HTH_LUXR_1"/>
    <property type="match status" value="1"/>
</dbReference>
<dbReference type="InterPro" id="IPR000792">
    <property type="entry name" value="Tscrpt_reg_LuxR_C"/>
</dbReference>
<reference evidence="6" key="1">
    <citation type="journal article" date="2019" name="Int. J. Syst. Evol. Microbiol.">
        <title>The Global Catalogue of Microorganisms (GCM) 10K type strain sequencing project: providing services to taxonomists for standard genome sequencing and annotation.</title>
        <authorList>
            <consortium name="The Broad Institute Genomics Platform"/>
            <consortium name="The Broad Institute Genome Sequencing Center for Infectious Disease"/>
            <person name="Wu L."/>
            <person name="Ma J."/>
        </authorList>
    </citation>
    <scope>NUCLEOTIDE SEQUENCE [LARGE SCALE GENOMIC DNA]</scope>
    <source>
        <strain evidence="6">JCM 30346</strain>
    </source>
</reference>
<dbReference type="Pfam" id="PF13191">
    <property type="entry name" value="AAA_16"/>
    <property type="match status" value="1"/>
</dbReference>
<dbReference type="InterPro" id="IPR036388">
    <property type="entry name" value="WH-like_DNA-bd_sf"/>
</dbReference>
<dbReference type="PRINTS" id="PR00038">
    <property type="entry name" value="HTHLUXR"/>
</dbReference>
<dbReference type="SUPFAM" id="SSF52540">
    <property type="entry name" value="P-loop containing nucleoside triphosphate hydrolases"/>
    <property type="match status" value="1"/>
</dbReference>
<dbReference type="PANTHER" id="PTHR16305">
    <property type="entry name" value="TESTICULAR SOLUBLE ADENYLYL CYCLASE"/>
    <property type="match status" value="1"/>
</dbReference>